<gene>
    <name evidence="1" type="ORF">IOQ59_05260</name>
</gene>
<evidence type="ECO:0000313" key="1">
    <source>
        <dbReference type="EMBL" id="MBE9396667.1"/>
    </source>
</evidence>
<dbReference type="EMBL" id="JADEYS010000004">
    <property type="protein sequence ID" value="MBE9396667.1"/>
    <property type="molecule type" value="Genomic_DNA"/>
</dbReference>
<evidence type="ECO:0000313" key="2">
    <source>
        <dbReference type="Proteomes" id="UP000640333"/>
    </source>
</evidence>
<dbReference type="AlphaFoldDB" id="A0A8J7FAV0"/>
<reference evidence="1" key="1">
    <citation type="submission" date="2020-10" db="EMBL/GenBank/DDBJ databases">
        <title>Bacterium isolated from coastal waters sediment.</title>
        <authorList>
            <person name="Chen R.-J."/>
            <person name="Lu D.-C."/>
            <person name="Zhu K.-L."/>
            <person name="Du Z.-J."/>
        </authorList>
    </citation>
    <scope>NUCLEOTIDE SEQUENCE</scope>
    <source>
        <strain evidence="1">N1Y112</strain>
    </source>
</reference>
<name>A0A8J7FAV0_9GAMM</name>
<proteinExistence type="predicted"/>
<dbReference type="Proteomes" id="UP000640333">
    <property type="component" value="Unassembled WGS sequence"/>
</dbReference>
<dbReference type="RefSeq" id="WP_193952223.1">
    <property type="nucleotide sequence ID" value="NZ_JADEYS010000004.1"/>
</dbReference>
<comment type="caution">
    <text evidence="1">The sequence shown here is derived from an EMBL/GenBank/DDBJ whole genome shotgun (WGS) entry which is preliminary data.</text>
</comment>
<keyword evidence="2" id="KW-1185">Reference proteome</keyword>
<sequence>MTTITLTEEQYKNIIQDFYAPPEKRSRLSQSETVAIADGLNKKIDIPIFLSEEKEQKILVKIVTKIDGFLYDNLPNEVYDLIRSLPEGISDDEARRIVASFSKLANDKIDIKYIPEVLEYIAISFVINVLVNAMRKNWTLGKALETFNAIESPSEAHMEWDFPDGNG</sequence>
<organism evidence="1 2">
    <name type="scientific">Pontibacterium sinense</name>
    <dbReference type="NCBI Taxonomy" id="2781979"/>
    <lineage>
        <taxon>Bacteria</taxon>
        <taxon>Pseudomonadati</taxon>
        <taxon>Pseudomonadota</taxon>
        <taxon>Gammaproteobacteria</taxon>
        <taxon>Oceanospirillales</taxon>
        <taxon>Oceanospirillaceae</taxon>
        <taxon>Pontibacterium</taxon>
    </lineage>
</organism>
<protein>
    <submittedName>
        <fullName evidence="1">Uncharacterized protein</fullName>
    </submittedName>
</protein>
<accession>A0A8J7FAV0</accession>